<evidence type="ECO:0008006" key="4">
    <source>
        <dbReference type="Google" id="ProtNLM"/>
    </source>
</evidence>
<comment type="caution">
    <text evidence="2">The sequence shown here is derived from an EMBL/GenBank/DDBJ whole genome shotgun (WGS) entry which is preliminary data.</text>
</comment>
<keyword evidence="3" id="KW-1185">Reference proteome</keyword>
<feature type="signal peptide" evidence="1">
    <location>
        <begin position="1"/>
        <end position="19"/>
    </location>
</feature>
<evidence type="ECO:0000313" key="2">
    <source>
        <dbReference type="EMBL" id="TDS17540.1"/>
    </source>
</evidence>
<dbReference type="NCBIfam" id="NF047436">
    <property type="entry name" value="LA_2272_repeat"/>
    <property type="match status" value="2"/>
</dbReference>
<sequence length="212" mass="23180">MKKITIISLLCLCVLYVHAQRTKIFSLSPMTRETAKVNGVVVGLGHLDYDSLQRQINGVNIDLFILSPLVVLYGDPTRLEEEPTRLISNGVNLGLGGFLHRGTVHRGLSVAMYSVAKKLDGVSVQATYTSVQKLNGLHLSVIGNFSEELHGVGVGIYNSNHRTQGIQLGIFNKSKRTVGLQIGLINVSKSVSGLQLGIWNENARRSLPFINF</sequence>
<name>A0A4R7D939_9SPHI</name>
<dbReference type="EMBL" id="SNZV01000001">
    <property type="protein sequence ID" value="TDS17540.1"/>
    <property type="molecule type" value="Genomic_DNA"/>
</dbReference>
<reference evidence="2 3" key="1">
    <citation type="submission" date="2019-03" db="EMBL/GenBank/DDBJ databases">
        <title>Genomic Encyclopedia of Type Strains, Phase III (KMG-III): the genomes of soil and plant-associated and newly described type strains.</title>
        <authorList>
            <person name="Whitman W."/>
        </authorList>
    </citation>
    <scope>NUCLEOTIDE SEQUENCE [LARGE SCALE GENOMIC DNA]</scope>
    <source>
        <strain evidence="2 3">CGMCC 1.12801</strain>
    </source>
</reference>
<evidence type="ECO:0000313" key="3">
    <source>
        <dbReference type="Proteomes" id="UP000294752"/>
    </source>
</evidence>
<accession>A0A4R7D939</accession>
<organism evidence="2 3">
    <name type="scientific">Sphingobacterium paludis</name>
    <dbReference type="NCBI Taxonomy" id="1476465"/>
    <lineage>
        <taxon>Bacteria</taxon>
        <taxon>Pseudomonadati</taxon>
        <taxon>Bacteroidota</taxon>
        <taxon>Sphingobacteriia</taxon>
        <taxon>Sphingobacteriales</taxon>
        <taxon>Sphingobacteriaceae</taxon>
        <taxon>Sphingobacterium</taxon>
    </lineage>
</organism>
<feature type="chain" id="PRO_5020512321" description="Type IX secretion system PorP/SprF family membrane protein" evidence="1">
    <location>
        <begin position="20"/>
        <end position="212"/>
    </location>
</feature>
<dbReference type="AlphaFoldDB" id="A0A4R7D939"/>
<dbReference type="InterPro" id="IPR058093">
    <property type="entry name" value="LA_2272-like"/>
</dbReference>
<keyword evidence="1" id="KW-0732">Signal</keyword>
<gene>
    <name evidence="2" type="ORF">B0I21_101407</name>
</gene>
<proteinExistence type="predicted"/>
<dbReference type="OrthoDB" id="660602at2"/>
<dbReference type="Proteomes" id="UP000294752">
    <property type="component" value="Unassembled WGS sequence"/>
</dbReference>
<evidence type="ECO:0000256" key="1">
    <source>
        <dbReference type="SAM" id="SignalP"/>
    </source>
</evidence>
<protein>
    <recommendedName>
        <fullName evidence="4">Type IX secretion system PorP/SprF family membrane protein</fullName>
    </recommendedName>
</protein>
<dbReference type="RefSeq" id="WP_133638644.1">
    <property type="nucleotide sequence ID" value="NZ_SNZV01000001.1"/>
</dbReference>